<dbReference type="RefSeq" id="WP_131450400.1">
    <property type="nucleotide sequence ID" value="NZ_SJZI01000050.1"/>
</dbReference>
<evidence type="ECO:0000313" key="4">
    <source>
        <dbReference type="Proteomes" id="UP000295334"/>
    </source>
</evidence>
<name>A0A4R1B8Q0_9BACT</name>
<accession>A0A4R1B8Q0</accession>
<evidence type="ECO:0000256" key="1">
    <source>
        <dbReference type="SAM" id="MobiDB-lite"/>
    </source>
</evidence>
<feature type="compositionally biased region" description="Polar residues" evidence="1">
    <location>
        <begin position="137"/>
        <end position="156"/>
    </location>
</feature>
<gene>
    <name evidence="3" type="ORF">EPD60_15365</name>
</gene>
<dbReference type="Gene3D" id="3.90.1340.10">
    <property type="entry name" value="Phage tail collar domain"/>
    <property type="match status" value="1"/>
</dbReference>
<dbReference type="AlphaFoldDB" id="A0A4R1B8Q0"/>
<dbReference type="Proteomes" id="UP000295334">
    <property type="component" value="Unassembled WGS sequence"/>
</dbReference>
<proteinExistence type="predicted"/>
<dbReference type="SUPFAM" id="SSF88874">
    <property type="entry name" value="Receptor-binding domain of short tail fibre protein gp12"/>
    <property type="match status" value="1"/>
</dbReference>
<evidence type="ECO:0000259" key="2">
    <source>
        <dbReference type="Pfam" id="PF07484"/>
    </source>
</evidence>
<dbReference type="Pfam" id="PF07484">
    <property type="entry name" value="Collar"/>
    <property type="match status" value="1"/>
</dbReference>
<dbReference type="EMBL" id="SJZI01000050">
    <property type="protein sequence ID" value="TCJ12643.1"/>
    <property type="molecule type" value="Genomic_DNA"/>
</dbReference>
<feature type="domain" description="Phage tail collar" evidence="2">
    <location>
        <begin position="6"/>
        <end position="62"/>
    </location>
</feature>
<sequence length="180" mass="18745">MEPYVGEIKMIGFSYAPDGWLPCDGRLVPITQFQALFSLLGNKYGGDGRTNFGLPDLRGRVPVGIGAGPGLSGIEQGQLGGVESVTLTNSQMPAHNHTFAVANVNGDTTVPVAGASLAVVNTGGREPEQHPAYLASGNPSIPLNPTTVQPSGGSQPHENRQPFIGTMFIIATNGVFPPRP</sequence>
<protein>
    <submittedName>
        <fullName evidence="3">Phage tail protein</fullName>
    </submittedName>
</protein>
<feature type="region of interest" description="Disordered" evidence="1">
    <location>
        <begin position="125"/>
        <end position="160"/>
    </location>
</feature>
<dbReference type="InterPro" id="IPR037053">
    <property type="entry name" value="Phage_tail_collar_dom_sf"/>
</dbReference>
<reference evidence="3 4" key="1">
    <citation type="submission" date="2019-03" db="EMBL/GenBank/DDBJ databases">
        <authorList>
            <person name="Kim M.K.M."/>
        </authorList>
    </citation>
    <scope>NUCLEOTIDE SEQUENCE [LARGE SCALE GENOMIC DNA]</scope>
    <source>
        <strain evidence="3 4">17J68-12</strain>
    </source>
</reference>
<keyword evidence="4" id="KW-1185">Reference proteome</keyword>
<evidence type="ECO:0000313" key="3">
    <source>
        <dbReference type="EMBL" id="TCJ12643.1"/>
    </source>
</evidence>
<comment type="caution">
    <text evidence="3">The sequence shown here is derived from an EMBL/GenBank/DDBJ whole genome shotgun (WGS) entry which is preliminary data.</text>
</comment>
<dbReference type="OrthoDB" id="9810174at2"/>
<organism evidence="3 4">
    <name type="scientific">Flaviaesturariibacter flavus</name>
    <dbReference type="NCBI Taxonomy" id="2502780"/>
    <lineage>
        <taxon>Bacteria</taxon>
        <taxon>Pseudomonadati</taxon>
        <taxon>Bacteroidota</taxon>
        <taxon>Chitinophagia</taxon>
        <taxon>Chitinophagales</taxon>
        <taxon>Chitinophagaceae</taxon>
        <taxon>Flaviaestuariibacter</taxon>
    </lineage>
</organism>
<dbReference type="InterPro" id="IPR011083">
    <property type="entry name" value="Phage_tail_collar_dom"/>
</dbReference>